<dbReference type="Proteomes" id="UP001206206">
    <property type="component" value="Unassembled WGS sequence"/>
</dbReference>
<sequence>MTGVRIERQSSLSADEAWRRLTDWARHGQRLPLTTVMVRTPPPTGVGTVFVARTRLGRLHLDDPMRVVRWRPPHGELPGYCRVEKQGPLITGWAEIEVSPCRGGSSILWREEIELRRVPRWFAPLSRAVGRLVFGRVVTGLLAEEDPAKA</sequence>
<name>A0ABT1PJ04_9ACTN</name>
<organism evidence="1 2">
    <name type="scientific">Streptantibioticus rubrisoli</name>
    <dbReference type="NCBI Taxonomy" id="1387313"/>
    <lineage>
        <taxon>Bacteria</taxon>
        <taxon>Bacillati</taxon>
        <taxon>Actinomycetota</taxon>
        <taxon>Actinomycetes</taxon>
        <taxon>Kitasatosporales</taxon>
        <taxon>Streptomycetaceae</taxon>
        <taxon>Streptantibioticus</taxon>
    </lineage>
</organism>
<dbReference type="EMBL" id="JANFNH010000040">
    <property type="protein sequence ID" value="MCQ4045337.1"/>
    <property type="molecule type" value="Genomic_DNA"/>
</dbReference>
<accession>A0ABT1PJ04</accession>
<evidence type="ECO:0000313" key="1">
    <source>
        <dbReference type="EMBL" id="MCQ4045337.1"/>
    </source>
</evidence>
<dbReference type="Gene3D" id="3.30.530.20">
    <property type="match status" value="1"/>
</dbReference>
<proteinExistence type="predicted"/>
<comment type="caution">
    <text evidence="1">The sequence shown here is derived from an EMBL/GenBank/DDBJ whole genome shotgun (WGS) entry which is preliminary data.</text>
</comment>
<protein>
    <submittedName>
        <fullName evidence="1">SRPBCC family protein</fullName>
    </submittedName>
</protein>
<dbReference type="SUPFAM" id="SSF55961">
    <property type="entry name" value="Bet v1-like"/>
    <property type="match status" value="1"/>
</dbReference>
<gene>
    <name evidence="1" type="ORF">NON19_25730</name>
</gene>
<reference evidence="1 2" key="1">
    <citation type="submission" date="2022-06" db="EMBL/GenBank/DDBJ databases">
        <title>Draft genome sequence of type strain Streptomyces rubrisoli DSM 42083.</title>
        <authorList>
            <person name="Duangmal K."/>
            <person name="Klaysubun C."/>
        </authorList>
    </citation>
    <scope>NUCLEOTIDE SEQUENCE [LARGE SCALE GENOMIC DNA]</scope>
    <source>
        <strain evidence="1 2">DSM 42083</strain>
    </source>
</reference>
<dbReference type="InterPro" id="IPR023393">
    <property type="entry name" value="START-like_dom_sf"/>
</dbReference>
<keyword evidence="2" id="KW-1185">Reference proteome</keyword>
<evidence type="ECO:0000313" key="2">
    <source>
        <dbReference type="Proteomes" id="UP001206206"/>
    </source>
</evidence>